<gene>
    <name evidence="1" type="ORF">ACFY35_01545</name>
</gene>
<reference evidence="1 2" key="1">
    <citation type="submission" date="2024-10" db="EMBL/GenBank/DDBJ databases">
        <title>The Natural Products Discovery Center: Release of the First 8490 Sequenced Strains for Exploring Actinobacteria Biosynthetic Diversity.</title>
        <authorList>
            <person name="Kalkreuter E."/>
            <person name="Kautsar S.A."/>
            <person name="Yang D."/>
            <person name="Bader C.D."/>
            <person name="Teijaro C.N."/>
            <person name="Fluegel L."/>
            <person name="Davis C.M."/>
            <person name="Simpson J.R."/>
            <person name="Lauterbach L."/>
            <person name="Steele A.D."/>
            <person name="Gui C."/>
            <person name="Meng S."/>
            <person name="Li G."/>
            <person name="Viehrig K."/>
            <person name="Ye F."/>
            <person name="Su P."/>
            <person name="Kiefer A.F."/>
            <person name="Nichols A."/>
            <person name="Cepeda A.J."/>
            <person name="Yan W."/>
            <person name="Fan B."/>
            <person name="Jiang Y."/>
            <person name="Adhikari A."/>
            <person name="Zheng C.-J."/>
            <person name="Schuster L."/>
            <person name="Cowan T.M."/>
            <person name="Smanski M.J."/>
            <person name="Chevrette M.G."/>
            <person name="De Carvalho L.P.S."/>
            <person name="Shen B."/>
        </authorList>
    </citation>
    <scope>NUCLEOTIDE SEQUENCE [LARGE SCALE GENOMIC DNA]</scope>
    <source>
        <strain evidence="1 2">NPDC000087</strain>
    </source>
</reference>
<dbReference type="Proteomes" id="UP001602245">
    <property type="component" value="Unassembled WGS sequence"/>
</dbReference>
<evidence type="ECO:0008006" key="3">
    <source>
        <dbReference type="Google" id="ProtNLM"/>
    </source>
</evidence>
<keyword evidence="2" id="KW-1185">Reference proteome</keyword>
<dbReference type="RefSeq" id="WP_169516384.1">
    <property type="nucleotide sequence ID" value="NZ_JBIAZU010000001.1"/>
</dbReference>
<evidence type="ECO:0000313" key="1">
    <source>
        <dbReference type="EMBL" id="MFF5288091.1"/>
    </source>
</evidence>
<sequence>MMEPQLAVRVTVPGLTDEDRRSRLARRLTDGLRALAGSYGLGLTPSVVIDARPEPYLASALMIVTSVGLQVDGREVGQSLDTALRVTSAMPPSPLRRTFLPSAARAGQATGDGPDDVTARAESVAVDVVLGTFRRRPQLMATEAVARAWWDALPVNRFRQSSGRPEQVLGRLLAAGVGADLEGPAMEALALADSAVPGDPEEVALWVLGQVRTEPQLVLHLPAAMAAELLGVPDPPNRLSIEDDRVPALMRQSWSGCVSEIGTRTGLLVPALHLETSEALPGTVSVGIRRRMLEPVPMPGPGECWRATDPAGDGTLAYISARAAGTICSSDGGGGIEPAELLPQIVMAEILAAPELLVDIEQIAYRLAQIEDSYPDLVDRALARLPIPALTVLVRRLAAQGVYPCDLLYVLDGVVSADVVRTDRPGMVALDTRALVAGSEPAWRPFLDPLRRALVDQLPVAGPVEHLPSPLADELAAGIASEELWDLVRQVRSAGTTLVTEDLVRERVAEELSGVDPALPVLSRYEAAIHPALSRATADPSAARESPIREHP</sequence>
<comment type="caution">
    <text evidence="1">The sequence shown here is derived from an EMBL/GenBank/DDBJ whole genome shotgun (WGS) entry which is preliminary data.</text>
</comment>
<name>A0ABW6W7D2_9ACTN</name>
<accession>A0ABW6W7D2</accession>
<protein>
    <recommendedName>
        <fullName evidence="3">Helicase XPB/Ssl2 N-terminal domain-containing protein</fullName>
    </recommendedName>
</protein>
<proteinExistence type="predicted"/>
<evidence type="ECO:0000313" key="2">
    <source>
        <dbReference type="Proteomes" id="UP001602245"/>
    </source>
</evidence>
<organism evidence="1 2">
    <name type="scientific">Paractinoplanes globisporus</name>
    <dbReference type="NCBI Taxonomy" id="113565"/>
    <lineage>
        <taxon>Bacteria</taxon>
        <taxon>Bacillati</taxon>
        <taxon>Actinomycetota</taxon>
        <taxon>Actinomycetes</taxon>
        <taxon>Micromonosporales</taxon>
        <taxon>Micromonosporaceae</taxon>
        <taxon>Paractinoplanes</taxon>
    </lineage>
</organism>
<dbReference type="EMBL" id="JBIAZU010000001">
    <property type="protein sequence ID" value="MFF5288091.1"/>
    <property type="molecule type" value="Genomic_DNA"/>
</dbReference>